<keyword evidence="2" id="KW-1185">Reference proteome</keyword>
<accession>A0ABQ9H0C1</accession>
<dbReference type="EMBL" id="JARBHB010000008">
    <property type="protein sequence ID" value="KAJ8877719.1"/>
    <property type="molecule type" value="Genomic_DNA"/>
</dbReference>
<name>A0ABQ9H0C1_9NEOP</name>
<protein>
    <submittedName>
        <fullName evidence="1">Uncharacterized protein</fullName>
    </submittedName>
</protein>
<evidence type="ECO:0000313" key="1">
    <source>
        <dbReference type="EMBL" id="KAJ8877719.1"/>
    </source>
</evidence>
<proteinExistence type="predicted"/>
<organism evidence="1 2">
    <name type="scientific">Dryococelus australis</name>
    <dbReference type="NCBI Taxonomy" id="614101"/>
    <lineage>
        <taxon>Eukaryota</taxon>
        <taxon>Metazoa</taxon>
        <taxon>Ecdysozoa</taxon>
        <taxon>Arthropoda</taxon>
        <taxon>Hexapoda</taxon>
        <taxon>Insecta</taxon>
        <taxon>Pterygota</taxon>
        <taxon>Neoptera</taxon>
        <taxon>Polyneoptera</taxon>
        <taxon>Phasmatodea</taxon>
        <taxon>Verophasmatodea</taxon>
        <taxon>Anareolatae</taxon>
        <taxon>Phasmatidae</taxon>
        <taxon>Eurycanthinae</taxon>
        <taxon>Dryococelus</taxon>
    </lineage>
</organism>
<gene>
    <name evidence="1" type="ORF">PR048_022174</name>
</gene>
<comment type="caution">
    <text evidence="1">The sequence shown here is derived from an EMBL/GenBank/DDBJ whole genome shotgun (WGS) entry which is preliminary data.</text>
</comment>
<sequence length="111" mass="13184">MVPKLLFAKRFFVVSTKLQKIGYVLSSANSKRESENHNNRPRSIDSIIWDHAKEHLSLIPSKKSHYSRNRSIKILSLNPNLYPKKLYDMFKIFCRDENIDMSKLLKYKTFH</sequence>
<reference evidence="1 2" key="1">
    <citation type="submission" date="2023-02" db="EMBL/GenBank/DDBJ databases">
        <title>LHISI_Scaffold_Assembly.</title>
        <authorList>
            <person name="Stuart O.P."/>
            <person name="Cleave R."/>
            <person name="Magrath M.J.L."/>
            <person name="Mikheyev A.S."/>
        </authorList>
    </citation>
    <scope>NUCLEOTIDE SEQUENCE [LARGE SCALE GENOMIC DNA]</scope>
    <source>
        <strain evidence="1">Daus_M_001</strain>
        <tissue evidence="1">Leg muscle</tissue>
    </source>
</reference>
<evidence type="ECO:0000313" key="2">
    <source>
        <dbReference type="Proteomes" id="UP001159363"/>
    </source>
</evidence>
<dbReference type="Proteomes" id="UP001159363">
    <property type="component" value="Chromosome 7"/>
</dbReference>